<dbReference type="Proteomes" id="UP001060215">
    <property type="component" value="Chromosome 9"/>
</dbReference>
<dbReference type="EMBL" id="CM045766">
    <property type="protein sequence ID" value="KAI8002849.1"/>
    <property type="molecule type" value="Genomic_DNA"/>
</dbReference>
<reference evidence="1 2" key="1">
    <citation type="journal article" date="2022" name="Plant J.">
        <title>Chromosome-level genome of Camellia lanceoleosa provides a valuable resource for understanding genome evolution and self-incompatibility.</title>
        <authorList>
            <person name="Gong W."/>
            <person name="Xiao S."/>
            <person name="Wang L."/>
            <person name="Liao Z."/>
            <person name="Chang Y."/>
            <person name="Mo W."/>
            <person name="Hu G."/>
            <person name="Li W."/>
            <person name="Zhao G."/>
            <person name="Zhu H."/>
            <person name="Hu X."/>
            <person name="Ji K."/>
            <person name="Xiang X."/>
            <person name="Song Q."/>
            <person name="Yuan D."/>
            <person name="Jin S."/>
            <person name="Zhang L."/>
        </authorList>
    </citation>
    <scope>NUCLEOTIDE SEQUENCE [LARGE SCALE GENOMIC DNA]</scope>
    <source>
        <strain evidence="1">SQ_2022a</strain>
    </source>
</reference>
<evidence type="ECO:0000313" key="1">
    <source>
        <dbReference type="EMBL" id="KAI8002849.1"/>
    </source>
</evidence>
<name>A0ACC0GPE0_9ERIC</name>
<comment type="caution">
    <text evidence="1">The sequence shown here is derived from an EMBL/GenBank/DDBJ whole genome shotgun (WGS) entry which is preliminary data.</text>
</comment>
<keyword evidence="2" id="KW-1185">Reference proteome</keyword>
<accession>A0ACC0GPE0</accession>
<proteinExistence type="predicted"/>
<gene>
    <name evidence="1" type="ORF">LOK49_LG08G03377</name>
</gene>
<evidence type="ECO:0000313" key="2">
    <source>
        <dbReference type="Proteomes" id="UP001060215"/>
    </source>
</evidence>
<organism evidence="1 2">
    <name type="scientific">Camellia lanceoleosa</name>
    <dbReference type="NCBI Taxonomy" id="1840588"/>
    <lineage>
        <taxon>Eukaryota</taxon>
        <taxon>Viridiplantae</taxon>
        <taxon>Streptophyta</taxon>
        <taxon>Embryophyta</taxon>
        <taxon>Tracheophyta</taxon>
        <taxon>Spermatophyta</taxon>
        <taxon>Magnoliopsida</taxon>
        <taxon>eudicotyledons</taxon>
        <taxon>Gunneridae</taxon>
        <taxon>Pentapetalae</taxon>
        <taxon>asterids</taxon>
        <taxon>Ericales</taxon>
        <taxon>Theaceae</taxon>
        <taxon>Camellia</taxon>
    </lineage>
</organism>
<sequence length="67" mass="7538">MVLEAVNDCPQQRADALDCAIIVCYIMRQYIHHVRIQKAIEGTTCISARATMVEAFVNDPQKGLKDM</sequence>
<protein>
    <submittedName>
        <fullName evidence="1">Uncharacterized protein</fullName>
    </submittedName>
</protein>